<dbReference type="GO" id="GO:0006412">
    <property type="term" value="P:translation"/>
    <property type="evidence" value="ECO:0007669"/>
    <property type="project" value="UniProtKB-UniRule"/>
</dbReference>
<evidence type="ECO:0000256" key="3">
    <source>
        <dbReference type="ARBA" id="ARBA00022980"/>
    </source>
</evidence>
<evidence type="ECO:0000313" key="9">
    <source>
        <dbReference type="EMBL" id="PIR05188.1"/>
    </source>
</evidence>
<evidence type="ECO:0000256" key="5">
    <source>
        <dbReference type="HAMAP-Rule" id="MF_01334"/>
    </source>
</evidence>
<dbReference type="InterPro" id="IPR020930">
    <property type="entry name" value="Ribosomal_uL5_bac-type"/>
</dbReference>
<accession>A0A2H0N8G9</accession>
<dbReference type="Proteomes" id="UP000229893">
    <property type="component" value="Unassembled WGS sequence"/>
</dbReference>
<comment type="similarity">
    <text evidence="5">Belongs to the bacterial ribosomal protein bL25 family. CTC subfamily.</text>
</comment>
<sequence>MELVVKTREILGKKVKDLRGSGLVPAELYGKGIDNLHLAVSAEAFNKAYEEAGESTVVTLDIDGDKRPVLIYEAKYDELNNKWLAIDFYQVNMKEKVETSVALEIVGESQGVKSGGGVLVTVINEIEVSALPGDLPHNLIVDISSLNNIGDALYVRDIKIPNGVEVLSDMESVVVIIGEKQEEIKESEPVDVTAVEVSDKKKEEESKEESETDKK</sequence>
<dbReference type="Gene3D" id="2.40.240.10">
    <property type="entry name" value="Ribosomal Protein L25, Chain P"/>
    <property type="match status" value="1"/>
</dbReference>
<keyword evidence="1 5" id="KW-0699">rRNA-binding</keyword>
<keyword evidence="3 5" id="KW-0689">Ribosomal protein</keyword>
<dbReference type="InterPro" id="IPR001021">
    <property type="entry name" value="Ribosomal_bL25_long"/>
</dbReference>
<evidence type="ECO:0000256" key="1">
    <source>
        <dbReference type="ARBA" id="ARBA00022730"/>
    </source>
</evidence>
<evidence type="ECO:0000256" key="4">
    <source>
        <dbReference type="ARBA" id="ARBA00023274"/>
    </source>
</evidence>
<keyword evidence="2 5" id="KW-0694">RNA-binding</keyword>
<dbReference type="InterPro" id="IPR037121">
    <property type="entry name" value="Ribosomal_bL25_C"/>
</dbReference>
<dbReference type="InterPro" id="IPR020056">
    <property type="entry name" value="Rbsml_bL25/Gln-tRNA_synth_N"/>
</dbReference>
<organism evidence="9 10">
    <name type="scientific">Candidatus Liptonbacteria bacterium CG11_big_fil_rev_8_21_14_0_20_35_14</name>
    <dbReference type="NCBI Taxonomy" id="1974634"/>
    <lineage>
        <taxon>Bacteria</taxon>
        <taxon>Candidatus Liptoniibacteriota</taxon>
    </lineage>
</organism>
<dbReference type="Pfam" id="PF14693">
    <property type="entry name" value="Ribosomal_TL5_C"/>
    <property type="match status" value="1"/>
</dbReference>
<evidence type="ECO:0000313" key="10">
    <source>
        <dbReference type="Proteomes" id="UP000229893"/>
    </source>
</evidence>
<evidence type="ECO:0000259" key="7">
    <source>
        <dbReference type="Pfam" id="PF01386"/>
    </source>
</evidence>
<feature type="domain" description="Large ribosomal subunit protein bL25 L25" evidence="7">
    <location>
        <begin position="4"/>
        <end position="88"/>
    </location>
</feature>
<evidence type="ECO:0000256" key="6">
    <source>
        <dbReference type="SAM" id="MobiDB-lite"/>
    </source>
</evidence>
<evidence type="ECO:0000259" key="8">
    <source>
        <dbReference type="Pfam" id="PF14693"/>
    </source>
</evidence>
<dbReference type="GO" id="GO:0003735">
    <property type="term" value="F:structural constituent of ribosome"/>
    <property type="evidence" value="ECO:0007669"/>
    <property type="project" value="InterPro"/>
</dbReference>
<dbReference type="HAMAP" id="MF_01334">
    <property type="entry name" value="Ribosomal_bL25_CTC"/>
    <property type="match status" value="1"/>
</dbReference>
<comment type="caution">
    <text evidence="9">The sequence shown here is derived from an EMBL/GenBank/DDBJ whole genome shotgun (WGS) entry which is preliminary data.</text>
</comment>
<feature type="domain" description="Large ribosomal subunit protein bL25 beta" evidence="8">
    <location>
        <begin position="96"/>
        <end position="179"/>
    </location>
</feature>
<feature type="compositionally biased region" description="Acidic residues" evidence="6">
    <location>
        <begin position="206"/>
        <end position="215"/>
    </location>
</feature>
<protein>
    <recommendedName>
        <fullName evidence="5">Large ribosomal subunit protein bL25</fullName>
    </recommendedName>
    <alternativeName>
        <fullName evidence="5">General stress protein CTC</fullName>
    </alternativeName>
</protein>
<reference evidence="9 10" key="1">
    <citation type="submission" date="2017-09" db="EMBL/GenBank/DDBJ databases">
        <title>Depth-based differentiation of microbial function through sediment-hosted aquifers and enrichment of novel symbionts in the deep terrestrial subsurface.</title>
        <authorList>
            <person name="Probst A.J."/>
            <person name="Ladd B."/>
            <person name="Jarett J.K."/>
            <person name="Geller-Mcgrath D.E."/>
            <person name="Sieber C.M."/>
            <person name="Emerson J.B."/>
            <person name="Anantharaman K."/>
            <person name="Thomas B.C."/>
            <person name="Malmstrom R."/>
            <person name="Stieglmeier M."/>
            <person name="Klingl A."/>
            <person name="Woyke T."/>
            <person name="Ryan C.M."/>
            <person name="Banfield J.F."/>
        </authorList>
    </citation>
    <scope>NUCLEOTIDE SEQUENCE [LARGE SCALE GENOMIC DNA]</scope>
    <source>
        <strain evidence="9">CG11_big_fil_rev_8_21_14_0_20_35_14</strain>
    </source>
</reference>
<dbReference type="InterPro" id="IPR029751">
    <property type="entry name" value="Ribosomal_L25_dom"/>
</dbReference>
<dbReference type="CDD" id="cd00495">
    <property type="entry name" value="Ribosomal_L25_TL5_CTC"/>
    <property type="match status" value="1"/>
</dbReference>
<dbReference type="PANTHER" id="PTHR33284:SF1">
    <property type="entry name" value="RIBOSOMAL PROTEIN L25_GLN-TRNA SYNTHETASE, ANTI-CODON-BINDING DOMAIN-CONTAINING PROTEIN"/>
    <property type="match status" value="1"/>
</dbReference>
<dbReference type="EMBL" id="PCWO01000005">
    <property type="protein sequence ID" value="PIR05188.1"/>
    <property type="molecule type" value="Genomic_DNA"/>
</dbReference>
<feature type="region of interest" description="Disordered" evidence="6">
    <location>
        <begin position="184"/>
        <end position="215"/>
    </location>
</feature>
<dbReference type="SUPFAM" id="SSF50715">
    <property type="entry name" value="Ribosomal protein L25-like"/>
    <property type="match status" value="1"/>
</dbReference>
<dbReference type="AlphaFoldDB" id="A0A2H0N8G9"/>
<dbReference type="GO" id="GO:0008097">
    <property type="term" value="F:5S rRNA binding"/>
    <property type="evidence" value="ECO:0007669"/>
    <property type="project" value="InterPro"/>
</dbReference>
<dbReference type="NCBIfam" id="TIGR00731">
    <property type="entry name" value="bL25_bact_ctc"/>
    <property type="match status" value="1"/>
</dbReference>
<gene>
    <name evidence="5" type="primary">rplY</name>
    <name evidence="5" type="synonym">ctc</name>
    <name evidence="9" type="ORF">COV57_00395</name>
</gene>
<dbReference type="Gene3D" id="2.170.120.20">
    <property type="entry name" value="Ribosomal protein L25, beta domain"/>
    <property type="match status" value="1"/>
</dbReference>
<dbReference type="Pfam" id="PF01386">
    <property type="entry name" value="Ribosomal_L25p"/>
    <property type="match status" value="1"/>
</dbReference>
<dbReference type="InterPro" id="IPR020057">
    <property type="entry name" value="Ribosomal_bL25_b-dom"/>
</dbReference>
<dbReference type="InterPro" id="IPR011035">
    <property type="entry name" value="Ribosomal_bL25/Gln-tRNA_synth"/>
</dbReference>
<comment type="function">
    <text evidence="5">This is one of the proteins that binds to the 5S RNA in the ribosome where it forms part of the central protuberance.</text>
</comment>
<dbReference type="PANTHER" id="PTHR33284">
    <property type="entry name" value="RIBOSOMAL PROTEIN L25/GLN-TRNA SYNTHETASE, ANTI-CODON-BINDING DOMAIN-CONTAINING PROTEIN"/>
    <property type="match status" value="1"/>
</dbReference>
<keyword evidence="4 5" id="KW-0687">Ribonucleoprotein</keyword>
<proteinExistence type="inferred from homology"/>
<name>A0A2H0N8G9_9BACT</name>
<dbReference type="GO" id="GO:0022625">
    <property type="term" value="C:cytosolic large ribosomal subunit"/>
    <property type="evidence" value="ECO:0007669"/>
    <property type="project" value="TreeGrafter"/>
</dbReference>
<evidence type="ECO:0000256" key="2">
    <source>
        <dbReference type="ARBA" id="ARBA00022884"/>
    </source>
</evidence>
<comment type="subunit">
    <text evidence="5">Part of the 50S ribosomal subunit; part of the 5S rRNA/L5/L18/L25 subcomplex. Contacts the 5S rRNA. Binds to the 5S rRNA independently of L5 and L18.</text>
</comment>